<gene>
    <name evidence="3" type="ordered locus">Aboo_0048</name>
</gene>
<dbReference type="eggNOG" id="arCOG01171">
    <property type="taxonomic scope" value="Archaea"/>
</dbReference>
<dbReference type="Pfam" id="PF06745">
    <property type="entry name" value="ATPase"/>
    <property type="match status" value="1"/>
</dbReference>
<dbReference type="GeneID" id="8826983"/>
<organism evidence="3 4">
    <name type="scientific">Aciduliprofundum boonei (strain DSM 19572 / T469)</name>
    <dbReference type="NCBI Taxonomy" id="439481"/>
    <lineage>
        <taxon>Archaea</taxon>
        <taxon>Methanobacteriati</taxon>
        <taxon>Thermoplasmatota</taxon>
        <taxon>DHVE2 group</taxon>
        <taxon>Candidatus Aciduliprofundum</taxon>
    </lineage>
</organism>
<dbReference type="Proteomes" id="UP000001400">
    <property type="component" value="Chromosome"/>
</dbReference>
<proteinExistence type="predicted"/>
<dbReference type="GO" id="GO:0005524">
    <property type="term" value="F:ATP binding"/>
    <property type="evidence" value="ECO:0007669"/>
    <property type="project" value="UniProtKB-KW"/>
</dbReference>
<dbReference type="STRING" id="439481.Aboo_0048"/>
<sequence length="235" mass="26351">MRIRTGIPGFDELVQGGLVAQRVYIIAGPPGSGKTTFGIQFLLQGAKEGERGLFVSLTEDPKTIIEDISTFNLSLKRYALSGHILFVDMGPLSIQNLNGVKSPESIKSAYAQEVFRRIYAIVKAKGIKRLVIDSVLTLKYGEKSLEDESKEIARFFRSLKDLKITVLILSEMTDLSNYTPEHYMAHGLIFLHNFLNGHTMTRAIQIIKMRGTAHDCDMHKMEITQNGIRVYSTKV</sequence>
<accession>B5IFB3</accession>
<dbReference type="RefSeq" id="WP_008085427.1">
    <property type="nucleotide sequence ID" value="NC_013926.1"/>
</dbReference>
<keyword evidence="4" id="KW-1185">Reference proteome</keyword>
<evidence type="ECO:0000256" key="2">
    <source>
        <dbReference type="ARBA" id="ARBA00022840"/>
    </source>
</evidence>
<reference evidence="3" key="1">
    <citation type="submission" date="2010-02" db="EMBL/GenBank/DDBJ databases">
        <title>Complete sequence of Aciduliprofundum boonei T469.</title>
        <authorList>
            <consortium name="US DOE Joint Genome Institute"/>
            <person name="Lucas S."/>
            <person name="Copeland A."/>
            <person name="Lapidus A."/>
            <person name="Cheng J.-F."/>
            <person name="Bruce D."/>
            <person name="Goodwin L."/>
            <person name="Pitluck S."/>
            <person name="Saunders E."/>
            <person name="Detter J.C."/>
            <person name="Han C."/>
            <person name="Tapia R."/>
            <person name="Land M."/>
            <person name="Hauser L."/>
            <person name="Kyrpides N."/>
            <person name="Mikhailova N."/>
            <person name="Flores G."/>
            <person name="Reysenbach A.-L."/>
            <person name="Woyke T."/>
        </authorList>
    </citation>
    <scope>NUCLEOTIDE SEQUENCE</scope>
    <source>
        <strain evidence="3">T469</strain>
    </source>
</reference>
<dbReference type="Gene3D" id="3.40.50.300">
    <property type="entry name" value="P-loop containing nucleotide triphosphate hydrolases"/>
    <property type="match status" value="1"/>
</dbReference>
<evidence type="ECO:0000313" key="3">
    <source>
        <dbReference type="EMBL" id="ADD07860.1"/>
    </source>
</evidence>
<name>B5IFB3_ACIB4</name>
<evidence type="ECO:0000313" key="4">
    <source>
        <dbReference type="Proteomes" id="UP000001400"/>
    </source>
</evidence>
<dbReference type="KEGG" id="abi:Aboo_0048"/>
<dbReference type="EMBL" id="CP001941">
    <property type="protein sequence ID" value="ADD07860.1"/>
    <property type="molecule type" value="Genomic_DNA"/>
</dbReference>
<keyword evidence="1" id="KW-0547">Nucleotide-binding</keyword>
<dbReference type="PANTHER" id="PTHR43637">
    <property type="entry name" value="UPF0273 PROTEIN TM_0370"/>
    <property type="match status" value="1"/>
</dbReference>
<dbReference type="HOGENOM" id="CLU_023669_2_2_2"/>
<dbReference type="PROSITE" id="PS51146">
    <property type="entry name" value="KAIC"/>
    <property type="match status" value="1"/>
</dbReference>
<dbReference type="PANTHER" id="PTHR43637:SF1">
    <property type="entry name" value="UPF0273 PROTEIN TM_0370"/>
    <property type="match status" value="1"/>
</dbReference>
<dbReference type="SUPFAM" id="SSF52540">
    <property type="entry name" value="P-loop containing nucleoside triphosphate hydrolases"/>
    <property type="match status" value="1"/>
</dbReference>
<dbReference type="InterPro" id="IPR014774">
    <property type="entry name" value="KaiC-like_dom"/>
</dbReference>
<evidence type="ECO:0000256" key="1">
    <source>
        <dbReference type="ARBA" id="ARBA00022741"/>
    </source>
</evidence>
<keyword evidence="2" id="KW-0067">ATP-binding</keyword>
<dbReference type="InterPro" id="IPR010624">
    <property type="entry name" value="KaiC_dom"/>
</dbReference>
<dbReference type="InterPro" id="IPR027417">
    <property type="entry name" value="P-loop_NTPase"/>
</dbReference>
<dbReference type="AlphaFoldDB" id="B5IFB3"/>
<dbReference type="OrthoDB" id="27015at2157"/>
<protein>
    <submittedName>
        <fullName evidence="3">Circadian clock protein, KaiC</fullName>
    </submittedName>
</protein>